<dbReference type="RefSeq" id="WP_165268744.1">
    <property type="nucleotide sequence ID" value="NZ_JAALLS010000012.1"/>
</dbReference>
<keyword evidence="9" id="KW-1185">Reference proteome</keyword>
<evidence type="ECO:0000313" key="8">
    <source>
        <dbReference type="EMBL" id="NGP88718.1"/>
    </source>
</evidence>
<organism evidence="8 9">
    <name type="scientific">Fodinibius halophilus</name>
    <dbReference type="NCBI Taxonomy" id="1736908"/>
    <lineage>
        <taxon>Bacteria</taxon>
        <taxon>Pseudomonadati</taxon>
        <taxon>Balneolota</taxon>
        <taxon>Balneolia</taxon>
        <taxon>Balneolales</taxon>
        <taxon>Balneolaceae</taxon>
        <taxon>Fodinibius</taxon>
    </lineage>
</organism>
<dbReference type="PANTHER" id="PTHR30485:SF2">
    <property type="entry name" value="BLL0597 PROTEIN"/>
    <property type="match status" value="1"/>
</dbReference>
<dbReference type="PANTHER" id="PTHR30485">
    <property type="entry name" value="NI/FE-HYDROGENASE 1 B-TYPE CYTOCHROME SUBUNIT"/>
    <property type="match status" value="1"/>
</dbReference>
<proteinExistence type="predicted"/>
<evidence type="ECO:0000259" key="7">
    <source>
        <dbReference type="Pfam" id="PF01292"/>
    </source>
</evidence>
<keyword evidence="2" id="KW-1003">Cell membrane</keyword>
<dbReference type="GO" id="GO:0009055">
    <property type="term" value="F:electron transfer activity"/>
    <property type="evidence" value="ECO:0007669"/>
    <property type="project" value="InterPro"/>
</dbReference>
<feature type="transmembrane region" description="Helical" evidence="6">
    <location>
        <begin position="140"/>
        <end position="161"/>
    </location>
</feature>
<dbReference type="Proteomes" id="UP000479132">
    <property type="component" value="Unassembled WGS sequence"/>
</dbReference>
<protein>
    <submittedName>
        <fullName evidence="8">DUF4405 domain-containing protein</fullName>
    </submittedName>
</protein>
<dbReference type="GO" id="GO:0020037">
    <property type="term" value="F:heme binding"/>
    <property type="evidence" value="ECO:0007669"/>
    <property type="project" value="TreeGrafter"/>
</dbReference>
<dbReference type="EMBL" id="JAALLS010000012">
    <property type="protein sequence ID" value="NGP88718.1"/>
    <property type="molecule type" value="Genomic_DNA"/>
</dbReference>
<feature type="transmembrane region" description="Helical" evidence="6">
    <location>
        <begin position="106"/>
        <end position="128"/>
    </location>
</feature>
<evidence type="ECO:0000256" key="1">
    <source>
        <dbReference type="ARBA" id="ARBA00004651"/>
    </source>
</evidence>
<gene>
    <name evidence="8" type="ORF">G3569_10150</name>
</gene>
<accession>A0A6M1SXU4</accession>
<dbReference type="InterPro" id="IPR016174">
    <property type="entry name" value="Di-haem_cyt_TM"/>
</dbReference>
<evidence type="ECO:0000256" key="6">
    <source>
        <dbReference type="SAM" id="Phobius"/>
    </source>
</evidence>
<dbReference type="Pfam" id="PF01292">
    <property type="entry name" value="Ni_hydr_CYTB"/>
    <property type="match status" value="1"/>
</dbReference>
<dbReference type="InterPro" id="IPR011577">
    <property type="entry name" value="Cyt_b561_bac/Ni-Hgenase"/>
</dbReference>
<comment type="subcellular location">
    <subcellularLocation>
        <location evidence="1">Cell membrane</location>
        <topology evidence="1">Multi-pass membrane protein</topology>
    </subcellularLocation>
</comment>
<evidence type="ECO:0000256" key="5">
    <source>
        <dbReference type="ARBA" id="ARBA00023136"/>
    </source>
</evidence>
<evidence type="ECO:0000313" key="9">
    <source>
        <dbReference type="Proteomes" id="UP000479132"/>
    </source>
</evidence>
<feature type="transmembrane region" description="Helical" evidence="6">
    <location>
        <begin position="12"/>
        <end position="32"/>
    </location>
</feature>
<keyword evidence="4 6" id="KW-1133">Transmembrane helix</keyword>
<dbReference type="GO" id="GO:0022904">
    <property type="term" value="P:respiratory electron transport chain"/>
    <property type="evidence" value="ECO:0007669"/>
    <property type="project" value="InterPro"/>
</dbReference>
<feature type="transmembrane region" description="Helical" evidence="6">
    <location>
        <begin position="191"/>
        <end position="209"/>
    </location>
</feature>
<keyword evidence="3 6" id="KW-0812">Transmembrane</keyword>
<sequence length="254" mass="28385">MKKNNKVTVYDWPTRIFHGIFAGLFLVAFLIAKTVSDESSLFSIHMLAGLTIAFILTLRLVWGFIGTIYARFSSFSLAPAKLLAYMKGALVAKTKRYLGHNPASSYAAIIMFVCAAGLAFTGIMMAGGGEGEIYEEIHELLANLFLITVILHIAGIVFHHFKHKDSLWFSMVDGKKEKVEGKMGINSSKRFAGFLFLILTITWMGYLYSSYDSATQTLNLFGQELVLGEEEHEHSSGYEMDEATDENKDYEVML</sequence>
<dbReference type="Gene3D" id="1.20.950.20">
    <property type="entry name" value="Transmembrane di-heme cytochromes, Chain C"/>
    <property type="match status" value="1"/>
</dbReference>
<keyword evidence="5 6" id="KW-0472">Membrane</keyword>
<dbReference type="AlphaFoldDB" id="A0A6M1SXU4"/>
<evidence type="ECO:0000256" key="2">
    <source>
        <dbReference type="ARBA" id="ARBA00022475"/>
    </source>
</evidence>
<comment type="caution">
    <text evidence="8">The sequence shown here is derived from an EMBL/GenBank/DDBJ whole genome shotgun (WGS) entry which is preliminary data.</text>
</comment>
<feature type="domain" description="Cytochrome b561 bacterial/Ni-hydrogenase" evidence="7">
    <location>
        <begin position="9"/>
        <end position="174"/>
    </location>
</feature>
<dbReference type="GO" id="GO:0005886">
    <property type="term" value="C:plasma membrane"/>
    <property type="evidence" value="ECO:0007669"/>
    <property type="project" value="UniProtKB-SubCell"/>
</dbReference>
<evidence type="ECO:0000256" key="4">
    <source>
        <dbReference type="ARBA" id="ARBA00022989"/>
    </source>
</evidence>
<dbReference type="InterPro" id="IPR051542">
    <property type="entry name" value="Hydrogenase_cytochrome"/>
</dbReference>
<reference evidence="8 9" key="1">
    <citation type="submission" date="2020-02" db="EMBL/GenBank/DDBJ databases">
        <title>Aliifodinibius halophilus 2W32, complete genome.</title>
        <authorList>
            <person name="Li Y."/>
            <person name="Wu S."/>
        </authorList>
    </citation>
    <scope>NUCLEOTIDE SEQUENCE [LARGE SCALE GENOMIC DNA]</scope>
    <source>
        <strain evidence="8 9">2W32</strain>
    </source>
</reference>
<dbReference type="SUPFAM" id="SSF81342">
    <property type="entry name" value="Transmembrane di-heme cytochromes"/>
    <property type="match status" value="1"/>
</dbReference>
<name>A0A6M1SXU4_9BACT</name>
<evidence type="ECO:0000256" key="3">
    <source>
        <dbReference type="ARBA" id="ARBA00022692"/>
    </source>
</evidence>
<feature type="transmembrane region" description="Helical" evidence="6">
    <location>
        <begin position="44"/>
        <end position="62"/>
    </location>
</feature>